<dbReference type="EMBL" id="CAJNDS010000003">
    <property type="protein sequence ID" value="CAE6913009.1"/>
    <property type="molecule type" value="Genomic_DNA"/>
</dbReference>
<accession>A0A812G669</accession>
<keyword evidence="2" id="KW-0812">Transmembrane</keyword>
<comment type="caution">
    <text evidence="3">The sequence shown here is derived from an EMBL/GenBank/DDBJ whole genome shotgun (WGS) entry which is preliminary data.</text>
</comment>
<feature type="region of interest" description="Disordered" evidence="1">
    <location>
        <begin position="67"/>
        <end position="91"/>
    </location>
</feature>
<dbReference type="Proteomes" id="UP000604046">
    <property type="component" value="Unassembled WGS sequence"/>
</dbReference>
<keyword evidence="2" id="KW-1133">Transmembrane helix</keyword>
<organism evidence="3 4">
    <name type="scientific">Symbiodinium natans</name>
    <dbReference type="NCBI Taxonomy" id="878477"/>
    <lineage>
        <taxon>Eukaryota</taxon>
        <taxon>Sar</taxon>
        <taxon>Alveolata</taxon>
        <taxon>Dinophyceae</taxon>
        <taxon>Suessiales</taxon>
        <taxon>Symbiodiniaceae</taxon>
        <taxon>Symbiodinium</taxon>
    </lineage>
</organism>
<evidence type="ECO:0000313" key="4">
    <source>
        <dbReference type="Proteomes" id="UP000604046"/>
    </source>
</evidence>
<gene>
    <name evidence="3" type="ORF">SNAT2548_LOCUS168</name>
</gene>
<protein>
    <submittedName>
        <fullName evidence="3">Uncharacterized protein</fullName>
    </submittedName>
</protein>
<evidence type="ECO:0000256" key="2">
    <source>
        <dbReference type="SAM" id="Phobius"/>
    </source>
</evidence>
<feature type="transmembrane region" description="Helical" evidence="2">
    <location>
        <begin position="117"/>
        <end position="141"/>
    </location>
</feature>
<keyword evidence="4" id="KW-1185">Reference proteome</keyword>
<evidence type="ECO:0000256" key="1">
    <source>
        <dbReference type="SAM" id="MobiDB-lite"/>
    </source>
</evidence>
<reference evidence="3" key="1">
    <citation type="submission" date="2021-02" db="EMBL/GenBank/DDBJ databases">
        <authorList>
            <person name="Dougan E. K."/>
            <person name="Rhodes N."/>
            <person name="Thang M."/>
            <person name="Chan C."/>
        </authorList>
    </citation>
    <scope>NUCLEOTIDE SEQUENCE</scope>
</reference>
<dbReference type="OrthoDB" id="10414872at2759"/>
<feature type="compositionally biased region" description="Basic and acidic residues" evidence="1">
    <location>
        <begin position="71"/>
        <end position="91"/>
    </location>
</feature>
<sequence length="167" mass="18677">MPGRIPPHFAEEAEPTGPIRPCRRQGAATSGEALLPMVLSRRTASDFLGEVRQELCSRSRARSAFAEAEEETRHHAEEVKHEATRARSKAGRVEERSVWAKGQAKSSYRISKRANRVAFGALLFTIMGVAIDTVSNVITVFTTKRMMNDLEDEAAQALARRRRSEQR</sequence>
<proteinExistence type="predicted"/>
<evidence type="ECO:0000313" key="3">
    <source>
        <dbReference type="EMBL" id="CAE6913009.1"/>
    </source>
</evidence>
<feature type="region of interest" description="Disordered" evidence="1">
    <location>
        <begin position="1"/>
        <end position="27"/>
    </location>
</feature>
<dbReference type="AlphaFoldDB" id="A0A812G669"/>
<name>A0A812G669_9DINO</name>
<keyword evidence="2" id="KW-0472">Membrane</keyword>